<dbReference type="PROSITE" id="PS50809">
    <property type="entry name" value="DM_2"/>
    <property type="match status" value="1"/>
</dbReference>
<dbReference type="GO" id="GO:0000981">
    <property type="term" value="F:DNA-binding transcription factor activity, RNA polymerase II-specific"/>
    <property type="evidence" value="ECO:0007669"/>
    <property type="project" value="TreeGrafter"/>
</dbReference>
<evidence type="ECO:0000313" key="8">
    <source>
        <dbReference type="EMBL" id="KAK7081051.1"/>
    </source>
</evidence>
<evidence type="ECO:0000256" key="5">
    <source>
        <dbReference type="PROSITE-ProRule" id="PRU00070"/>
    </source>
</evidence>
<protein>
    <submittedName>
        <fullName evidence="8">Sequence-specific DNA binding</fullName>
    </submittedName>
</protein>
<feature type="region of interest" description="Disordered" evidence="6">
    <location>
        <begin position="99"/>
        <end position="148"/>
    </location>
</feature>
<feature type="DNA-binding region" description="DM" evidence="5">
    <location>
        <begin position="53"/>
        <end position="100"/>
    </location>
</feature>
<feature type="region of interest" description="Disordered" evidence="6">
    <location>
        <begin position="401"/>
        <end position="486"/>
    </location>
</feature>
<proteinExistence type="predicted"/>
<dbReference type="InterPro" id="IPR001275">
    <property type="entry name" value="DM_DNA-bd"/>
</dbReference>
<evidence type="ECO:0000256" key="6">
    <source>
        <dbReference type="SAM" id="MobiDB-lite"/>
    </source>
</evidence>
<keyword evidence="1 5" id="KW-0479">Metal-binding</keyword>
<comment type="subcellular location">
    <subcellularLocation>
        <location evidence="5">Nucleus</location>
    </subcellularLocation>
</comment>
<feature type="compositionally biased region" description="Low complexity" evidence="6">
    <location>
        <begin position="109"/>
        <end position="148"/>
    </location>
</feature>
<keyword evidence="4 5" id="KW-0539">Nucleus</keyword>
<dbReference type="GO" id="GO:0000978">
    <property type="term" value="F:RNA polymerase II cis-regulatory region sequence-specific DNA binding"/>
    <property type="evidence" value="ECO:0007669"/>
    <property type="project" value="TreeGrafter"/>
</dbReference>
<feature type="domain" description="DM" evidence="7">
    <location>
        <begin position="53"/>
        <end position="100"/>
    </location>
</feature>
<keyword evidence="9" id="KW-1185">Reference proteome</keyword>
<reference evidence="8 9" key="1">
    <citation type="submission" date="2023-11" db="EMBL/GenBank/DDBJ databases">
        <title>Halocaridina rubra genome assembly.</title>
        <authorList>
            <person name="Smith C."/>
        </authorList>
    </citation>
    <scope>NUCLEOTIDE SEQUENCE [LARGE SCALE GENOMIC DNA]</scope>
    <source>
        <strain evidence="8">EP-1</strain>
        <tissue evidence="8">Whole</tissue>
    </source>
</reference>
<dbReference type="GO" id="GO:0046872">
    <property type="term" value="F:metal ion binding"/>
    <property type="evidence" value="ECO:0007669"/>
    <property type="project" value="UniProtKB-KW"/>
</dbReference>
<dbReference type="EMBL" id="JAXCGZ010005716">
    <property type="protein sequence ID" value="KAK7081051.1"/>
    <property type="molecule type" value="Genomic_DNA"/>
</dbReference>
<dbReference type="PANTHER" id="PTHR12322:SF53">
    <property type="entry name" value="DOUBLESEX-MAB RELATED 11E"/>
    <property type="match status" value="1"/>
</dbReference>
<dbReference type="Gene3D" id="4.10.1040.10">
    <property type="entry name" value="DM DNA-binding domain"/>
    <property type="match status" value="1"/>
</dbReference>
<evidence type="ECO:0000256" key="2">
    <source>
        <dbReference type="ARBA" id="ARBA00022833"/>
    </source>
</evidence>
<evidence type="ECO:0000313" key="9">
    <source>
        <dbReference type="Proteomes" id="UP001381693"/>
    </source>
</evidence>
<evidence type="ECO:0000256" key="4">
    <source>
        <dbReference type="ARBA" id="ARBA00023242"/>
    </source>
</evidence>
<dbReference type="PANTHER" id="PTHR12322">
    <property type="entry name" value="DOUBLESEX AND MAB-3 RELATED TRANSCRIPTION FACTOR DMRT"/>
    <property type="match status" value="1"/>
</dbReference>
<feature type="compositionally biased region" description="Low complexity" evidence="6">
    <location>
        <begin position="421"/>
        <end position="434"/>
    </location>
</feature>
<dbReference type="FunFam" id="4.10.1040.10:FF:000001">
    <property type="entry name" value="doublesex- and mab-3-related transcription factor 1"/>
    <property type="match status" value="1"/>
</dbReference>
<dbReference type="SUPFAM" id="SSF82927">
    <property type="entry name" value="Cysteine-rich DNA binding domain, (DM domain)"/>
    <property type="match status" value="1"/>
</dbReference>
<dbReference type="Proteomes" id="UP001381693">
    <property type="component" value="Unassembled WGS sequence"/>
</dbReference>
<organism evidence="8 9">
    <name type="scientific">Halocaridina rubra</name>
    <name type="common">Hawaiian red shrimp</name>
    <dbReference type="NCBI Taxonomy" id="373956"/>
    <lineage>
        <taxon>Eukaryota</taxon>
        <taxon>Metazoa</taxon>
        <taxon>Ecdysozoa</taxon>
        <taxon>Arthropoda</taxon>
        <taxon>Crustacea</taxon>
        <taxon>Multicrustacea</taxon>
        <taxon>Malacostraca</taxon>
        <taxon>Eumalacostraca</taxon>
        <taxon>Eucarida</taxon>
        <taxon>Decapoda</taxon>
        <taxon>Pleocyemata</taxon>
        <taxon>Caridea</taxon>
        <taxon>Atyoidea</taxon>
        <taxon>Atyidae</taxon>
        <taxon>Halocaridina</taxon>
    </lineage>
</organism>
<evidence type="ECO:0000256" key="1">
    <source>
        <dbReference type="ARBA" id="ARBA00022723"/>
    </source>
</evidence>
<evidence type="ECO:0000256" key="3">
    <source>
        <dbReference type="ARBA" id="ARBA00023125"/>
    </source>
</evidence>
<name>A0AAN9A549_HALRR</name>
<accession>A0AAN9A549</accession>
<dbReference type="GO" id="GO:0007548">
    <property type="term" value="P:sex differentiation"/>
    <property type="evidence" value="ECO:0007669"/>
    <property type="project" value="TreeGrafter"/>
</dbReference>
<dbReference type="Pfam" id="PF00751">
    <property type="entry name" value="DM"/>
    <property type="match status" value="1"/>
</dbReference>
<gene>
    <name evidence="8" type="primary">DMRT2</name>
    <name evidence="8" type="ORF">SK128_024106</name>
</gene>
<dbReference type="SMART" id="SM00301">
    <property type="entry name" value="DM"/>
    <property type="match status" value="1"/>
</dbReference>
<keyword evidence="3 5" id="KW-0238">DNA-binding</keyword>
<comment type="caution">
    <text evidence="8">The sequence shown here is derived from an EMBL/GenBank/DDBJ whole genome shotgun (WGS) entry which is preliminary data.</text>
</comment>
<dbReference type="GO" id="GO:0005634">
    <property type="term" value="C:nucleus"/>
    <property type="evidence" value="ECO:0007669"/>
    <property type="project" value="UniProtKB-SubCell"/>
</dbReference>
<dbReference type="InterPro" id="IPR026607">
    <property type="entry name" value="DMRT"/>
</dbReference>
<dbReference type="PROSITE" id="PS40000">
    <property type="entry name" value="DM_1"/>
    <property type="match status" value="1"/>
</dbReference>
<keyword evidence="2 5" id="KW-0862">Zinc</keyword>
<dbReference type="AlphaFoldDB" id="A0AAN9A549"/>
<dbReference type="InterPro" id="IPR036407">
    <property type="entry name" value="DM_DNA-bd_sf"/>
</dbReference>
<sequence length="548" mass="59075">MNKGSDYIVPTAIPNETLLSSNASAKTILSSSLPSSHRRATTTTGRLLRTPKCARCRNHGVVSCLKGHKKLCRWRDCRCANCLLVVERQRVMAAQVALRRQQASEHSDSSSNSSNPPVSGTNSTAIGSTATTTTTTTTTSASSSESASAKCRQESAATAAARAKLKSAEALLAQKRLYQRHLRSLQQSALARELMTKFRVMTNTRVNPSLLILRIGNDGCMCVNLRQRFGREWRIPPYLSERQRKRRAFADRDLDSVMLHREALLVQSAAQMAAAHPAQIPHEWTPHVALLPLHLQEALRLHPQPAHALLQLVIDACGGDRERASQYLASPPPSVLPTSIPPHNDINNVAGGKFVSQELPSRFLQLSLAAAAATTTTAPPLTLVPNVNVGNPQTLIASPSGSAFTVVSREPGRESPESLCSSSPTQASSDTSPQDLRRIESPPVSLPRSPLDLMTNHFLPSDKNRRTPTPPVTAAASPPPASPEVDYCTSISSALTPENSPRETSFHISCMSSNELSSNDHSNSLTTCPASRKALISFSVESIIGKQA</sequence>
<evidence type="ECO:0000259" key="7">
    <source>
        <dbReference type="PROSITE" id="PS50809"/>
    </source>
</evidence>